<evidence type="ECO:0000313" key="8">
    <source>
        <dbReference type="EMBL" id="MEC5384975.1"/>
    </source>
</evidence>
<organism evidence="8 9">
    <name type="scientific">Uliginosibacterium silvisoli</name>
    <dbReference type="NCBI Taxonomy" id="3114758"/>
    <lineage>
        <taxon>Bacteria</taxon>
        <taxon>Pseudomonadati</taxon>
        <taxon>Pseudomonadota</taxon>
        <taxon>Betaproteobacteria</taxon>
        <taxon>Rhodocyclales</taxon>
        <taxon>Zoogloeaceae</taxon>
        <taxon>Uliginosibacterium</taxon>
    </lineage>
</organism>
<dbReference type="EMBL" id="JAYXHS010000001">
    <property type="protein sequence ID" value="MEC5384975.1"/>
    <property type="molecule type" value="Genomic_DNA"/>
</dbReference>
<dbReference type="Pfam" id="PF00892">
    <property type="entry name" value="EamA"/>
    <property type="match status" value="2"/>
</dbReference>
<dbReference type="InterPro" id="IPR037185">
    <property type="entry name" value="EmrE-like"/>
</dbReference>
<feature type="transmembrane region" description="Helical" evidence="6">
    <location>
        <begin position="258"/>
        <end position="274"/>
    </location>
</feature>
<evidence type="ECO:0000259" key="7">
    <source>
        <dbReference type="Pfam" id="PF00892"/>
    </source>
</evidence>
<evidence type="ECO:0000256" key="6">
    <source>
        <dbReference type="SAM" id="Phobius"/>
    </source>
</evidence>
<dbReference type="SUPFAM" id="SSF103481">
    <property type="entry name" value="Multidrug resistance efflux transporter EmrE"/>
    <property type="match status" value="1"/>
</dbReference>
<keyword evidence="2" id="KW-1003">Cell membrane</keyword>
<feature type="transmembrane region" description="Helical" evidence="6">
    <location>
        <begin position="73"/>
        <end position="97"/>
    </location>
</feature>
<feature type="transmembrane region" description="Helical" evidence="6">
    <location>
        <begin position="280"/>
        <end position="297"/>
    </location>
</feature>
<dbReference type="PANTHER" id="PTHR42920:SF14">
    <property type="entry name" value="TRANSPORTER, DRUG_METABOLITE EXPORTER FAMILY"/>
    <property type="match status" value="1"/>
</dbReference>
<gene>
    <name evidence="8" type="ORF">VVD49_04530</name>
</gene>
<keyword evidence="3 6" id="KW-0812">Transmembrane</keyword>
<dbReference type="Proteomes" id="UP001331561">
    <property type="component" value="Unassembled WGS sequence"/>
</dbReference>
<keyword evidence="4 6" id="KW-1133">Transmembrane helix</keyword>
<comment type="caution">
    <text evidence="8">The sequence shown here is derived from an EMBL/GenBank/DDBJ whole genome shotgun (WGS) entry which is preliminary data.</text>
</comment>
<sequence>MTAPSNTSPPTRAIMALVLATAIWGAMFPIAKSILHDMDALTMTLLRYGIAAPVFLLMLVWREGLATLRPQTSVWPLIGLGGLGFAGFNLLMFYGIAQTKPEHGAVVMALQPLIAAMILWARSGKRPAGRSFVALALAIAGVVLLVTDGHVSRLAEHAAVIPTLMMIAGGTCWVLYSTGAARYPDWSPLRYTALTSTGGVLVLGVLWLIVGAAGGLRIPSAEVMSSMLPALSYITLLAAFLAVLCWNKGIRGIGAQKGMLFINVVPLTALFVGLLRGQAFGMWELVGAVLVLASLVLNQIAPRAQASAAAGLRTAAVTQA</sequence>
<feature type="transmembrane region" description="Helical" evidence="6">
    <location>
        <begin position="230"/>
        <end position="246"/>
    </location>
</feature>
<dbReference type="RefSeq" id="WP_327597940.1">
    <property type="nucleotide sequence ID" value="NZ_JAYXHS010000001.1"/>
</dbReference>
<feature type="transmembrane region" description="Helical" evidence="6">
    <location>
        <begin position="132"/>
        <end position="151"/>
    </location>
</feature>
<evidence type="ECO:0000313" key="9">
    <source>
        <dbReference type="Proteomes" id="UP001331561"/>
    </source>
</evidence>
<evidence type="ECO:0000256" key="2">
    <source>
        <dbReference type="ARBA" id="ARBA00022475"/>
    </source>
</evidence>
<name>A0ABU6K1R5_9RHOO</name>
<feature type="transmembrane region" description="Helical" evidence="6">
    <location>
        <begin position="43"/>
        <end position="61"/>
    </location>
</feature>
<feature type="transmembrane region" description="Helical" evidence="6">
    <location>
        <begin position="188"/>
        <end position="210"/>
    </location>
</feature>
<evidence type="ECO:0000256" key="3">
    <source>
        <dbReference type="ARBA" id="ARBA00022692"/>
    </source>
</evidence>
<comment type="subcellular location">
    <subcellularLocation>
        <location evidence="1">Cell membrane</location>
        <topology evidence="1">Multi-pass membrane protein</topology>
    </subcellularLocation>
</comment>
<evidence type="ECO:0000256" key="1">
    <source>
        <dbReference type="ARBA" id="ARBA00004651"/>
    </source>
</evidence>
<dbReference type="InterPro" id="IPR000620">
    <property type="entry name" value="EamA_dom"/>
</dbReference>
<reference evidence="8 9" key="1">
    <citation type="submission" date="2024-01" db="EMBL/GenBank/DDBJ databases">
        <title>Uliginosibacterium soil sp. nov.</title>
        <authorList>
            <person name="Lv Y."/>
        </authorList>
    </citation>
    <scope>NUCLEOTIDE SEQUENCE [LARGE SCALE GENOMIC DNA]</scope>
    <source>
        <strain evidence="8 9">H3</strain>
    </source>
</reference>
<feature type="transmembrane region" description="Helical" evidence="6">
    <location>
        <begin position="12"/>
        <end position="31"/>
    </location>
</feature>
<evidence type="ECO:0000256" key="4">
    <source>
        <dbReference type="ARBA" id="ARBA00022989"/>
    </source>
</evidence>
<keyword evidence="9" id="KW-1185">Reference proteome</keyword>
<feature type="domain" description="EamA" evidence="7">
    <location>
        <begin position="164"/>
        <end position="297"/>
    </location>
</feature>
<dbReference type="InterPro" id="IPR051258">
    <property type="entry name" value="Diverse_Substrate_Transporter"/>
</dbReference>
<proteinExistence type="predicted"/>
<accession>A0ABU6K1R5</accession>
<evidence type="ECO:0000256" key="5">
    <source>
        <dbReference type="ARBA" id="ARBA00023136"/>
    </source>
</evidence>
<protein>
    <submittedName>
        <fullName evidence="8">DMT family transporter</fullName>
    </submittedName>
</protein>
<dbReference type="PANTHER" id="PTHR42920">
    <property type="entry name" value="OS03G0707200 PROTEIN-RELATED"/>
    <property type="match status" value="1"/>
</dbReference>
<feature type="transmembrane region" description="Helical" evidence="6">
    <location>
        <begin position="157"/>
        <end position="176"/>
    </location>
</feature>
<feature type="transmembrane region" description="Helical" evidence="6">
    <location>
        <begin position="103"/>
        <end position="120"/>
    </location>
</feature>
<keyword evidence="5 6" id="KW-0472">Membrane</keyword>
<feature type="domain" description="EamA" evidence="7">
    <location>
        <begin position="12"/>
        <end position="146"/>
    </location>
</feature>